<dbReference type="Gene3D" id="3.40.50.1820">
    <property type="entry name" value="alpha/beta hydrolase"/>
    <property type="match status" value="1"/>
</dbReference>
<dbReference type="PANTHER" id="PTHR11010:SF38">
    <property type="entry name" value="LYSOSOMAL PRO-X CARBOXYPEPTIDASE"/>
    <property type="match status" value="1"/>
</dbReference>
<dbReference type="InterPro" id="IPR008761">
    <property type="entry name" value="Peptidase_S37"/>
</dbReference>
<evidence type="ECO:0000256" key="3">
    <source>
        <dbReference type="ARBA" id="ARBA00022801"/>
    </source>
</evidence>
<keyword evidence="3" id="KW-0378">Hydrolase</keyword>
<proteinExistence type="predicted"/>
<evidence type="ECO:0000256" key="2">
    <source>
        <dbReference type="ARBA" id="ARBA00022729"/>
    </source>
</evidence>
<gene>
    <name evidence="4" type="ORF">JOF56_009349</name>
</gene>
<organism evidence="4 5">
    <name type="scientific">Kibdelosporangium banguiense</name>
    <dbReference type="NCBI Taxonomy" id="1365924"/>
    <lineage>
        <taxon>Bacteria</taxon>
        <taxon>Bacillati</taxon>
        <taxon>Actinomycetota</taxon>
        <taxon>Actinomycetes</taxon>
        <taxon>Pseudonocardiales</taxon>
        <taxon>Pseudonocardiaceae</taxon>
        <taxon>Kibdelosporangium</taxon>
    </lineage>
</organism>
<keyword evidence="5" id="KW-1185">Reference proteome</keyword>
<dbReference type="Pfam" id="PF05576">
    <property type="entry name" value="Peptidase_S37"/>
    <property type="match status" value="1"/>
</dbReference>
<dbReference type="PANTHER" id="PTHR11010">
    <property type="entry name" value="PROTEASE S28 PRO-X CARBOXYPEPTIDASE-RELATED"/>
    <property type="match status" value="1"/>
</dbReference>
<dbReference type="InterPro" id="IPR029058">
    <property type="entry name" value="AB_hydrolase_fold"/>
</dbReference>
<name>A0ABS4TX35_9PSEU</name>
<protein>
    <recommendedName>
        <fullName evidence="6">Aminopeptidase</fullName>
    </recommendedName>
</protein>
<dbReference type="SUPFAM" id="SSF53474">
    <property type="entry name" value="alpha/beta-Hydrolases"/>
    <property type="match status" value="1"/>
</dbReference>
<evidence type="ECO:0000256" key="1">
    <source>
        <dbReference type="ARBA" id="ARBA00022670"/>
    </source>
</evidence>
<reference evidence="4 5" key="1">
    <citation type="submission" date="2021-03" db="EMBL/GenBank/DDBJ databases">
        <title>Sequencing the genomes of 1000 actinobacteria strains.</title>
        <authorList>
            <person name="Klenk H.-P."/>
        </authorList>
    </citation>
    <scope>NUCLEOTIDE SEQUENCE [LARGE SCALE GENOMIC DNA]</scope>
    <source>
        <strain evidence="4 5">DSM 46670</strain>
    </source>
</reference>
<evidence type="ECO:0008006" key="6">
    <source>
        <dbReference type="Google" id="ProtNLM"/>
    </source>
</evidence>
<dbReference type="EMBL" id="JAGINW010000001">
    <property type="protein sequence ID" value="MBP2328964.1"/>
    <property type="molecule type" value="Genomic_DNA"/>
</dbReference>
<keyword evidence="2" id="KW-0732">Signal</keyword>
<evidence type="ECO:0000313" key="4">
    <source>
        <dbReference type="EMBL" id="MBP2328964.1"/>
    </source>
</evidence>
<accession>A0ABS4TX35</accession>
<dbReference type="Proteomes" id="UP001519332">
    <property type="component" value="Unassembled WGS sequence"/>
</dbReference>
<keyword evidence="1" id="KW-0645">Protease</keyword>
<evidence type="ECO:0000313" key="5">
    <source>
        <dbReference type="Proteomes" id="UP001519332"/>
    </source>
</evidence>
<sequence length="411" mass="46736">MIEPQLDTDISERIQAVAGMELVETTMGDGFKFHVFTYEQPVDHRDPAQGTFRQRFTMAHRSATRPTVFLTSGYYVGTQPRRVELAELIDGNQVALEHRFFTPSRPDPADWSKLTIWQAASDQHRLFHALKPIYRKNWLATGGSKGGMTATYYARFYSHDMDGVVAYGSPNHLPESRDVATDRFFARTGTPEHRAALIAVQREALLRWDEMMAHFNTWAQEKGHTFDIAGNAEIAFEGLVRDMAWRFWQNKTINDPIPVTTASSEELFAFIDAAAGWDNFTDERLMFFEPYYVAAGLDLGFPSYTTPHLDGLLRHPSTYGPRHRVRRDIPLNFAPEAMRDIDRWVRENGRRLMFVYGENDPWGAEPFRIGPGSVDSYVYVARDGNHASTIASLDEDDKAAATATARRWAGL</sequence>
<comment type="caution">
    <text evidence="4">The sequence shown here is derived from an EMBL/GenBank/DDBJ whole genome shotgun (WGS) entry which is preliminary data.</text>
</comment>
<dbReference type="RefSeq" id="WP_209645854.1">
    <property type="nucleotide sequence ID" value="NZ_JAGINW010000001.1"/>
</dbReference>